<organism evidence="1 2">
    <name type="scientific">Skermanella stibiiresistens SB22</name>
    <dbReference type="NCBI Taxonomy" id="1385369"/>
    <lineage>
        <taxon>Bacteria</taxon>
        <taxon>Pseudomonadati</taxon>
        <taxon>Pseudomonadota</taxon>
        <taxon>Alphaproteobacteria</taxon>
        <taxon>Rhodospirillales</taxon>
        <taxon>Azospirillaceae</taxon>
        <taxon>Skermanella</taxon>
    </lineage>
</organism>
<keyword evidence="2" id="KW-1185">Reference proteome</keyword>
<dbReference type="RefSeq" id="WP_037450505.1">
    <property type="nucleotide sequence ID" value="NZ_AVFL01000006.1"/>
</dbReference>
<proteinExistence type="predicted"/>
<dbReference type="STRING" id="1385369.N825_32825"/>
<dbReference type="OrthoDB" id="9802699at2"/>
<gene>
    <name evidence="1" type="ORF">N825_32825</name>
</gene>
<accession>W9HA49</accession>
<sequence>MATDTGLISEVHNDDNRNHPREVVDIVENELTPLMIGQDVFAIGRIGYVRFRASLLADGGLRWSSPL</sequence>
<name>W9HA49_9PROT</name>
<dbReference type="Proteomes" id="UP000019486">
    <property type="component" value="Unassembled WGS sequence"/>
</dbReference>
<dbReference type="EMBL" id="AVFL01000006">
    <property type="protein sequence ID" value="EWY40713.1"/>
    <property type="molecule type" value="Genomic_DNA"/>
</dbReference>
<evidence type="ECO:0000313" key="1">
    <source>
        <dbReference type="EMBL" id="EWY40713.1"/>
    </source>
</evidence>
<comment type="caution">
    <text evidence="1">The sequence shown here is derived from an EMBL/GenBank/DDBJ whole genome shotgun (WGS) entry which is preliminary data.</text>
</comment>
<dbReference type="AlphaFoldDB" id="W9HA49"/>
<evidence type="ECO:0000313" key="2">
    <source>
        <dbReference type="Proteomes" id="UP000019486"/>
    </source>
</evidence>
<protein>
    <submittedName>
        <fullName evidence="1">Uncharacterized protein</fullName>
    </submittedName>
</protein>
<reference evidence="1 2" key="1">
    <citation type="submission" date="2013-08" db="EMBL/GenBank/DDBJ databases">
        <title>The genome sequence of Skermanella stibiiresistens.</title>
        <authorList>
            <person name="Zhu W."/>
            <person name="Wang G."/>
        </authorList>
    </citation>
    <scope>NUCLEOTIDE SEQUENCE [LARGE SCALE GENOMIC DNA]</scope>
    <source>
        <strain evidence="1 2">SB22</strain>
    </source>
</reference>